<dbReference type="PANTHER" id="PTHR47870:SF1">
    <property type="entry name" value="CYTOCHROME C-TYPE BIOGENESIS PROTEIN CCMH"/>
    <property type="match status" value="1"/>
</dbReference>
<feature type="domain" description="CcmH/CycL/Ccl2/NrfF N-terminal" evidence="8">
    <location>
        <begin position="13"/>
        <end position="151"/>
    </location>
</feature>
<dbReference type="Pfam" id="PF03918">
    <property type="entry name" value="CcmH"/>
    <property type="match status" value="1"/>
</dbReference>
<keyword evidence="5" id="KW-0201">Cytochrome c-type biogenesis</keyword>
<evidence type="ECO:0000259" key="8">
    <source>
        <dbReference type="Pfam" id="PF03918"/>
    </source>
</evidence>
<organism evidence="9 10">
    <name type="scientific">Afipia felis</name>
    <name type="common">Cat scratch disease bacillus</name>
    <dbReference type="NCBI Taxonomy" id="1035"/>
    <lineage>
        <taxon>Bacteria</taxon>
        <taxon>Pseudomonadati</taxon>
        <taxon>Pseudomonadota</taxon>
        <taxon>Alphaproteobacteria</taxon>
        <taxon>Hyphomicrobiales</taxon>
        <taxon>Nitrobacteraceae</taxon>
        <taxon>Afipia</taxon>
    </lineage>
</organism>
<dbReference type="GO" id="GO:0046872">
    <property type="term" value="F:metal ion binding"/>
    <property type="evidence" value="ECO:0007669"/>
    <property type="project" value="UniProtKB-KW"/>
</dbReference>
<evidence type="ECO:0000256" key="4">
    <source>
        <dbReference type="ARBA" id="ARBA00022729"/>
    </source>
</evidence>
<accession>A0A380W2V9</accession>
<dbReference type="InterPro" id="IPR005616">
    <property type="entry name" value="CcmH/CycL/Ccl2/NrfF_N"/>
</dbReference>
<feature type="transmembrane region" description="Helical" evidence="7">
    <location>
        <begin position="108"/>
        <end position="129"/>
    </location>
</feature>
<evidence type="ECO:0000256" key="6">
    <source>
        <dbReference type="ARBA" id="ARBA00023004"/>
    </source>
</evidence>
<name>A0A380W2V9_AFIFE</name>
<protein>
    <recommendedName>
        <fullName evidence="7">Cytochrome c-type biogenesis protein</fullName>
    </recommendedName>
</protein>
<dbReference type="GO" id="GO:0017004">
    <property type="term" value="P:cytochrome complex assembly"/>
    <property type="evidence" value="ECO:0007669"/>
    <property type="project" value="UniProtKB-KW"/>
</dbReference>
<dbReference type="InterPro" id="IPR051263">
    <property type="entry name" value="C-type_cytochrome_biogenesis"/>
</dbReference>
<dbReference type="CDD" id="cd16378">
    <property type="entry name" value="CcmH_N"/>
    <property type="match status" value="1"/>
</dbReference>
<keyword evidence="7" id="KW-1133">Transmembrane helix</keyword>
<dbReference type="RefSeq" id="WP_002718098.1">
    <property type="nucleotide sequence ID" value="NZ_UFSI01000001.1"/>
</dbReference>
<keyword evidence="4 7" id="KW-0732">Signal</keyword>
<dbReference type="PANTHER" id="PTHR47870">
    <property type="entry name" value="CYTOCHROME C-TYPE BIOGENESIS PROTEIN CCMH"/>
    <property type="match status" value="1"/>
</dbReference>
<keyword evidence="2 7" id="KW-0349">Heme</keyword>
<dbReference type="OrthoDB" id="9804975at2"/>
<evidence type="ECO:0000313" key="10">
    <source>
        <dbReference type="Proteomes" id="UP000254343"/>
    </source>
</evidence>
<dbReference type="Gene3D" id="1.10.8.640">
    <property type="entry name" value="Cytochrome C biogenesis protein"/>
    <property type="match status" value="1"/>
</dbReference>
<evidence type="ECO:0000313" key="9">
    <source>
        <dbReference type="EMBL" id="SUU83318.1"/>
    </source>
</evidence>
<dbReference type="GO" id="GO:0005886">
    <property type="term" value="C:plasma membrane"/>
    <property type="evidence" value="ECO:0007669"/>
    <property type="project" value="TreeGrafter"/>
</dbReference>
<evidence type="ECO:0000256" key="3">
    <source>
        <dbReference type="ARBA" id="ARBA00022723"/>
    </source>
</evidence>
<evidence type="ECO:0000256" key="2">
    <source>
        <dbReference type="ARBA" id="ARBA00022617"/>
    </source>
</evidence>
<evidence type="ECO:0000256" key="1">
    <source>
        <dbReference type="ARBA" id="ARBA00010342"/>
    </source>
</evidence>
<proteinExistence type="inferred from homology"/>
<reference evidence="9 10" key="1">
    <citation type="submission" date="2018-06" db="EMBL/GenBank/DDBJ databases">
        <authorList>
            <consortium name="Pathogen Informatics"/>
            <person name="Doyle S."/>
        </authorList>
    </citation>
    <scope>NUCLEOTIDE SEQUENCE [LARGE SCALE GENOMIC DNA]</scope>
    <source>
        <strain evidence="9 10">NCTC12722</strain>
    </source>
</reference>
<dbReference type="AlphaFoldDB" id="A0A380W2V9"/>
<comment type="function">
    <text evidence="7">Possible subunit of a heme lyase.</text>
</comment>
<dbReference type="Proteomes" id="UP000254343">
    <property type="component" value="Unassembled WGS sequence"/>
</dbReference>
<dbReference type="InterPro" id="IPR038297">
    <property type="entry name" value="CcmH/CycL/NrfF/Ccl2_sf"/>
</dbReference>
<keyword evidence="7" id="KW-0472">Membrane</keyword>
<comment type="similarity">
    <text evidence="1 7">Belongs to the CcmH/CycL/Ccl2/NrfF family.</text>
</comment>
<gene>
    <name evidence="9" type="primary">ccmH_1</name>
    <name evidence="9" type="ORF">NCTC12722_00481</name>
</gene>
<keyword evidence="6 7" id="KW-0408">Iron</keyword>
<sequence length="159" mass="17450">MTALRYILLLLIVLIGLAPKLASAVQPAEVLADPKLEARARVISAGLRCLVCQNQSIDDSNAELARDLRLLVRERLNLGESDEQVRAFFVRRYGNFVLLKPPFDLETALLWGMPALVFAAGAIALLFGLRRRQQPAPSAPLSQAERDRLAIVLNADAPP</sequence>
<dbReference type="EMBL" id="UIGB01000001">
    <property type="protein sequence ID" value="SUU83318.1"/>
    <property type="molecule type" value="Genomic_DNA"/>
</dbReference>
<evidence type="ECO:0000256" key="5">
    <source>
        <dbReference type="ARBA" id="ARBA00022748"/>
    </source>
</evidence>
<keyword evidence="3 7" id="KW-0479">Metal-binding</keyword>
<keyword evidence="7" id="KW-0812">Transmembrane</keyword>
<evidence type="ECO:0000256" key="7">
    <source>
        <dbReference type="RuleBase" id="RU364112"/>
    </source>
</evidence>